<dbReference type="GO" id="GO:0022904">
    <property type="term" value="P:respiratory electron transport chain"/>
    <property type="evidence" value="ECO:0007669"/>
    <property type="project" value="InterPro"/>
</dbReference>
<feature type="transmembrane region" description="Helical" evidence="6">
    <location>
        <begin position="54"/>
        <end position="77"/>
    </location>
</feature>
<evidence type="ECO:0000256" key="5">
    <source>
        <dbReference type="ARBA" id="ARBA00023136"/>
    </source>
</evidence>
<feature type="transmembrane region" description="Helical" evidence="6">
    <location>
        <begin position="202"/>
        <end position="221"/>
    </location>
</feature>
<evidence type="ECO:0000259" key="7">
    <source>
        <dbReference type="Pfam" id="PF01292"/>
    </source>
</evidence>
<accession>A0A928VXZ3</accession>
<evidence type="ECO:0000256" key="6">
    <source>
        <dbReference type="SAM" id="Phobius"/>
    </source>
</evidence>
<evidence type="ECO:0000313" key="9">
    <source>
        <dbReference type="Proteomes" id="UP000621799"/>
    </source>
</evidence>
<dbReference type="Proteomes" id="UP000621799">
    <property type="component" value="Unassembled WGS sequence"/>
</dbReference>
<dbReference type="RefSeq" id="WP_264320091.1">
    <property type="nucleotide sequence ID" value="NZ_JADEXN010000035.1"/>
</dbReference>
<evidence type="ECO:0000313" key="8">
    <source>
        <dbReference type="EMBL" id="MBE9039830.1"/>
    </source>
</evidence>
<dbReference type="GO" id="GO:0009055">
    <property type="term" value="F:electron transfer activity"/>
    <property type="evidence" value="ECO:0007669"/>
    <property type="project" value="InterPro"/>
</dbReference>
<gene>
    <name evidence="8" type="ORF">IQ235_03360</name>
</gene>
<evidence type="ECO:0000256" key="1">
    <source>
        <dbReference type="ARBA" id="ARBA00004651"/>
    </source>
</evidence>
<dbReference type="GO" id="GO:0005886">
    <property type="term" value="C:plasma membrane"/>
    <property type="evidence" value="ECO:0007669"/>
    <property type="project" value="UniProtKB-SubCell"/>
</dbReference>
<organism evidence="8 9">
    <name type="scientific">Zarconia navalis LEGE 11467</name>
    <dbReference type="NCBI Taxonomy" id="1828826"/>
    <lineage>
        <taxon>Bacteria</taxon>
        <taxon>Bacillati</taxon>
        <taxon>Cyanobacteriota</taxon>
        <taxon>Cyanophyceae</taxon>
        <taxon>Oscillatoriophycideae</taxon>
        <taxon>Oscillatoriales</taxon>
        <taxon>Oscillatoriales incertae sedis</taxon>
        <taxon>Zarconia</taxon>
        <taxon>Zarconia navalis</taxon>
    </lineage>
</organism>
<evidence type="ECO:0000256" key="4">
    <source>
        <dbReference type="ARBA" id="ARBA00022989"/>
    </source>
</evidence>
<protein>
    <submittedName>
        <fullName evidence="8">Cytochrome b/b6 domain-containing protein</fullName>
    </submittedName>
</protein>
<dbReference type="InterPro" id="IPR011577">
    <property type="entry name" value="Cyt_b561_bac/Ni-Hgenase"/>
</dbReference>
<dbReference type="AlphaFoldDB" id="A0A928VXZ3"/>
<dbReference type="InterPro" id="IPR016174">
    <property type="entry name" value="Di-haem_cyt_TM"/>
</dbReference>
<feature type="transmembrane region" description="Helical" evidence="6">
    <location>
        <begin position="140"/>
        <end position="170"/>
    </location>
</feature>
<proteinExistence type="predicted"/>
<dbReference type="Pfam" id="PF01292">
    <property type="entry name" value="Ni_hydr_CYTB"/>
    <property type="match status" value="1"/>
</dbReference>
<dbReference type="SUPFAM" id="SSF81342">
    <property type="entry name" value="Transmembrane di-heme cytochromes"/>
    <property type="match status" value="1"/>
</dbReference>
<evidence type="ECO:0000256" key="3">
    <source>
        <dbReference type="ARBA" id="ARBA00022692"/>
    </source>
</evidence>
<keyword evidence="3 6" id="KW-0812">Transmembrane</keyword>
<comment type="subcellular location">
    <subcellularLocation>
        <location evidence="1">Cell membrane</location>
        <topology evidence="1">Multi-pass membrane protein</topology>
    </subcellularLocation>
</comment>
<reference evidence="8" key="1">
    <citation type="submission" date="2020-10" db="EMBL/GenBank/DDBJ databases">
        <authorList>
            <person name="Castelo-Branco R."/>
            <person name="Eusebio N."/>
            <person name="Adriana R."/>
            <person name="Vieira A."/>
            <person name="Brugerolle De Fraissinette N."/>
            <person name="Rezende De Castro R."/>
            <person name="Schneider M.P."/>
            <person name="Vasconcelos V."/>
            <person name="Leao P.N."/>
        </authorList>
    </citation>
    <scope>NUCLEOTIDE SEQUENCE</scope>
    <source>
        <strain evidence="8">LEGE 11467</strain>
    </source>
</reference>
<keyword evidence="4 6" id="KW-1133">Transmembrane helix</keyword>
<sequence>MSQFRPYQPALLRILHGVAAVLVLLAIVSGFWVYNTYDKRWGSVALPTLNDIQGIHGTIAVTFLLLFPFFALYSFHLGDRRLVRSPSLAQLKQVGKPVWWISIHRLANTLMLLAATFALVTGRMMKEEWLPAGEIDRPWYLAHLMAWICTIASLALHLLFGAKVGGLGLLTSIFGRKMREDDTPRFWLRGFWKNDSDPILKIIKFLVFGGIFLAFILPVFYL</sequence>
<dbReference type="EMBL" id="JADEXN010000035">
    <property type="protein sequence ID" value="MBE9039830.1"/>
    <property type="molecule type" value="Genomic_DNA"/>
</dbReference>
<feature type="domain" description="Cytochrome b561 bacterial/Ni-hydrogenase" evidence="7">
    <location>
        <begin position="8"/>
        <end position="174"/>
    </location>
</feature>
<keyword evidence="9" id="KW-1185">Reference proteome</keyword>
<keyword evidence="5 6" id="KW-0472">Membrane</keyword>
<keyword evidence="2" id="KW-1003">Cell membrane</keyword>
<name>A0A928VXZ3_9CYAN</name>
<feature type="transmembrane region" description="Helical" evidence="6">
    <location>
        <begin position="12"/>
        <end position="34"/>
    </location>
</feature>
<feature type="transmembrane region" description="Helical" evidence="6">
    <location>
        <begin position="98"/>
        <end position="120"/>
    </location>
</feature>
<comment type="caution">
    <text evidence="8">The sequence shown here is derived from an EMBL/GenBank/DDBJ whole genome shotgun (WGS) entry which is preliminary data.</text>
</comment>
<evidence type="ECO:0000256" key="2">
    <source>
        <dbReference type="ARBA" id="ARBA00022475"/>
    </source>
</evidence>